<evidence type="ECO:0000256" key="7">
    <source>
        <dbReference type="ARBA" id="ARBA00022840"/>
    </source>
</evidence>
<dbReference type="InterPro" id="IPR035474">
    <property type="entry name" value="SIS_Kpsf"/>
</dbReference>
<evidence type="ECO:0000256" key="6">
    <source>
        <dbReference type="ARBA" id="ARBA00022833"/>
    </source>
</evidence>
<dbReference type="Pfam" id="PF00571">
    <property type="entry name" value="CBS"/>
    <property type="match status" value="2"/>
</dbReference>
<dbReference type="PANTHER" id="PTHR42745">
    <property type="match status" value="1"/>
</dbReference>
<feature type="site" description="Catalytically relevant" evidence="13">
    <location>
        <position position="147"/>
    </location>
</feature>
<dbReference type="Pfam" id="PF01380">
    <property type="entry name" value="SIS"/>
    <property type="match status" value="1"/>
</dbReference>
<dbReference type="AlphaFoldDB" id="E8Q722"/>
<dbReference type="Proteomes" id="UP000007464">
    <property type="component" value="Chromosome"/>
</dbReference>
<gene>
    <name evidence="17" type="primary">gutQ</name>
    <name evidence="17" type="ordered locus">BVAF_460</name>
</gene>
<feature type="binding site" evidence="12">
    <location>
        <position position="77"/>
    </location>
    <ligand>
        <name>Zn(2+)</name>
        <dbReference type="ChEBI" id="CHEBI:29105"/>
    </ligand>
</feature>
<evidence type="ECO:0000256" key="3">
    <source>
        <dbReference type="ARBA" id="ARBA00022723"/>
    </source>
</evidence>
<keyword evidence="5" id="KW-0547">Nucleotide-binding</keyword>
<keyword evidence="7" id="KW-0067">ATP-binding</keyword>
<evidence type="ECO:0000256" key="12">
    <source>
        <dbReference type="PIRSR" id="PIRSR004692-2"/>
    </source>
</evidence>
<evidence type="ECO:0000313" key="18">
    <source>
        <dbReference type="Proteomes" id="UP000007464"/>
    </source>
</evidence>
<keyword evidence="9 14" id="KW-0129">CBS domain</keyword>
<comment type="similarity">
    <text evidence="1 11">Belongs to the SIS family. GutQ/KpsF subfamily.</text>
</comment>
<dbReference type="GO" id="GO:0019146">
    <property type="term" value="F:arabinose-5-phosphate isomerase activity"/>
    <property type="evidence" value="ECO:0007669"/>
    <property type="project" value="UniProtKB-EC"/>
</dbReference>
<reference evidence="17 18" key="1">
    <citation type="journal article" date="2010" name="BMC Genomics">
        <title>Unprecedented loss of ammonia assimilation capability in a urease-encoding bacterial mutualist.</title>
        <authorList>
            <person name="Williams L.E."/>
            <person name="Wernegreen J.J."/>
        </authorList>
    </citation>
    <scope>NUCLEOTIDE SEQUENCE [LARGE SCALE GENOMIC DNA]</scope>
    <source>
        <strain evidence="17 18">BVAF</strain>
    </source>
</reference>
<dbReference type="SUPFAM" id="SSF54631">
    <property type="entry name" value="CBS-domain pair"/>
    <property type="match status" value="1"/>
</dbReference>
<dbReference type="PROSITE" id="PS51464">
    <property type="entry name" value="SIS"/>
    <property type="match status" value="1"/>
</dbReference>
<evidence type="ECO:0000259" key="15">
    <source>
        <dbReference type="PROSITE" id="PS51371"/>
    </source>
</evidence>
<evidence type="ECO:0000256" key="1">
    <source>
        <dbReference type="ARBA" id="ARBA00008165"/>
    </source>
</evidence>
<comment type="subunit">
    <text evidence="2">Homotetramer.</text>
</comment>
<feature type="domain" description="CBS" evidence="15">
    <location>
        <begin position="272"/>
        <end position="325"/>
    </location>
</feature>
<dbReference type="InterPro" id="IPR004800">
    <property type="entry name" value="KdsD/KpsF-type"/>
</dbReference>
<dbReference type="EC" id="5.3.1.13" evidence="11"/>
<dbReference type="GO" id="GO:0005524">
    <property type="term" value="F:ATP binding"/>
    <property type="evidence" value="ECO:0007669"/>
    <property type="project" value="UniProtKB-KW"/>
</dbReference>
<dbReference type="InterPro" id="IPR050986">
    <property type="entry name" value="GutQ/KpsF_isomerases"/>
</dbReference>
<feature type="domain" description="SIS" evidence="16">
    <location>
        <begin position="36"/>
        <end position="179"/>
    </location>
</feature>
<dbReference type="InterPro" id="IPR046342">
    <property type="entry name" value="CBS_dom_sf"/>
</dbReference>
<dbReference type="HOGENOM" id="CLU_040681_13_1_6"/>
<keyword evidence="18" id="KW-1185">Reference proteome</keyword>
<keyword evidence="6 12" id="KW-0862">Zinc</keyword>
<keyword evidence="10 11" id="KW-0413">Isomerase</keyword>
<evidence type="ECO:0000256" key="14">
    <source>
        <dbReference type="PROSITE-ProRule" id="PRU00703"/>
    </source>
</evidence>
<keyword evidence="3 12" id="KW-0479">Metal-binding</keyword>
<dbReference type="Gene3D" id="3.40.50.10490">
    <property type="entry name" value="Glucose-6-phosphate isomerase like protein, domain 1"/>
    <property type="match status" value="1"/>
</dbReference>
<name>E8Q722_BLOVB</name>
<evidence type="ECO:0000256" key="4">
    <source>
        <dbReference type="ARBA" id="ARBA00022737"/>
    </source>
</evidence>
<dbReference type="PROSITE" id="PS51371">
    <property type="entry name" value="CBS"/>
    <property type="match status" value="1"/>
</dbReference>
<dbReference type="InterPro" id="IPR000644">
    <property type="entry name" value="CBS_dom"/>
</dbReference>
<organism evidence="17 18">
    <name type="scientific">Blochmanniella vafra (strain BVAF)</name>
    <dbReference type="NCBI Taxonomy" id="859654"/>
    <lineage>
        <taxon>Bacteria</taxon>
        <taxon>Pseudomonadati</taxon>
        <taxon>Pseudomonadota</taxon>
        <taxon>Gammaproteobacteria</taxon>
        <taxon>Enterobacterales</taxon>
        <taxon>Enterobacteriaceae</taxon>
        <taxon>ant endosymbionts</taxon>
        <taxon>Candidatus Blochmanniella</taxon>
    </lineage>
</organism>
<dbReference type="KEGG" id="bva:BVAF_460"/>
<evidence type="ECO:0000259" key="16">
    <source>
        <dbReference type="PROSITE" id="PS51464"/>
    </source>
</evidence>
<keyword evidence="8" id="KW-0448">Lipopolysaccharide biosynthesis</keyword>
<dbReference type="PIRSF" id="PIRSF004692">
    <property type="entry name" value="KdsD_KpsF"/>
    <property type="match status" value="1"/>
</dbReference>
<dbReference type="CDD" id="cd05014">
    <property type="entry name" value="SIS_Kpsf"/>
    <property type="match status" value="1"/>
</dbReference>
<feature type="site" description="Catalytically relevant" evidence="13">
    <location>
        <position position="188"/>
    </location>
</feature>
<dbReference type="SUPFAM" id="SSF53697">
    <property type="entry name" value="SIS domain"/>
    <property type="match status" value="1"/>
</dbReference>
<dbReference type="Gene3D" id="3.10.580.10">
    <property type="entry name" value="CBS-domain"/>
    <property type="match status" value="1"/>
</dbReference>
<dbReference type="PANTHER" id="PTHR42745:SF2">
    <property type="entry name" value="ARABINOSE 5-PHOSPHATE ISOMERASE GUTQ"/>
    <property type="match status" value="1"/>
</dbReference>
<sequence>MINDRLLLEYAKETIKIEINEALHMLDRLDESIVVACQILLRCEGKVIVSGIGKSGHIGKKLAASLSSTGTPAFFMHPSEALHGDLGMIESKDVVIFISYSGRSYEISLLIPVLIENNIPIIALTGNSNSPLAVQSNCVLNIQIQREACPMELVPTSSAVNALMMGDALTMSLMRYKGFSIEKFAQFHPGGTLGAQLLNCVHHVMRIGNKISKVFWKSTVMDAMFELLRTGLGLTAVCDDNQYVIGVFTDEDLRRWIIQQDKSLKDSICIAMTKPGHYVAQECRVDEAIKILYKLNITAAPVVDKSGILVGSISINDLYKVKIIE</sequence>
<evidence type="ECO:0000313" key="17">
    <source>
        <dbReference type="EMBL" id="ADV33846.1"/>
    </source>
</evidence>
<evidence type="ECO:0000256" key="10">
    <source>
        <dbReference type="ARBA" id="ARBA00023235"/>
    </source>
</evidence>
<dbReference type="OrthoDB" id="9762536at2"/>
<dbReference type="NCBIfam" id="TIGR00393">
    <property type="entry name" value="kpsF"/>
    <property type="match status" value="1"/>
</dbReference>
<dbReference type="GO" id="GO:0046872">
    <property type="term" value="F:metal ion binding"/>
    <property type="evidence" value="ECO:0007669"/>
    <property type="project" value="UniProtKB-KW"/>
</dbReference>
<dbReference type="GO" id="GO:0009103">
    <property type="term" value="P:lipopolysaccharide biosynthetic process"/>
    <property type="evidence" value="ECO:0007669"/>
    <property type="project" value="UniProtKB-KW"/>
</dbReference>
<evidence type="ECO:0000256" key="9">
    <source>
        <dbReference type="ARBA" id="ARBA00023122"/>
    </source>
</evidence>
<dbReference type="FunFam" id="3.40.50.10490:FF:000011">
    <property type="entry name" value="Arabinose 5-phosphate isomerase"/>
    <property type="match status" value="1"/>
</dbReference>
<protein>
    <recommendedName>
        <fullName evidence="11">Arabinose 5-phosphate isomerase</fullName>
        <shortName evidence="11">API</shortName>
        <ecNumber evidence="11">5.3.1.13</ecNumber>
    </recommendedName>
</protein>
<proteinExistence type="inferred from homology"/>
<evidence type="ECO:0000256" key="13">
    <source>
        <dbReference type="PIRSR" id="PIRSR004692-3"/>
    </source>
</evidence>
<feature type="site" description="Catalytically relevant" evidence="13">
    <location>
        <position position="54"/>
    </location>
</feature>
<evidence type="ECO:0000256" key="2">
    <source>
        <dbReference type="ARBA" id="ARBA00011881"/>
    </source>
</evidence>
<comment type="catalytic activity">
    <reaction evidence="11">
        <text>D-arabinose 5-phosphate = D-ribulose 5-phosphate</text>
        <dbReference type="Rhea" id="RHEA:23104"/>
        <dbReference type="ChEBI" id="CHEBI:57693"/>
        <dbReference type="ChEBI" id="CHEBI:58121"/>
        <dbReference type="EC" id="5.3.1.13"/>
    </reaction>
</comment>
<dbReference type="EMBL" id="CP002189">
    <property type="protein sequence ID" value="ADV33846.1"/>
    <property type="molecule type" value="Genomic_DNA"/>
</dbReference>
<dbReference type="STRING" id="859654.BVAF_460"/>
<evidence type="ECO:0000256" key="8">
    <source>
        <dbReference type="ARBA" id="ARBA00022985"/>
    </source>
</evidence>
<dbReference type="InterPro" id="IPR046348">
    <property type="entry name" value="SIS_dom_sf"/>
</dbReference>
<evidence type="ECO:0000256" key="5">
    <source>
        <dbReference type="ARBA" id="ARBA00022741"/>
    </source>
</evidence>
<evidence type="ECO:0000256" key="11">
    <source>
        <dbReference type="PIRNR" id="PIRNR004692"/>
    </source>
</evidence>
<dbReference type="NCBIfam" id="NF008581">
    <property type="entry name" value="PRK11543.1"/>
    <property type="match status" value="1"/>
</dbReference>
<accession>E8Q722</accession>
<feature type="site" description="Catalytically relevant" evidence="13">
    <location>
        <position position="106"/>
    </location>
</feature>
<dbReference type="RefSeq" id="WP_013516771.1">
    <property type="nucleotide sequence ID" value="NC_014909.2"/>
</dbReference>
<dbReference type="InterPro" id="IPR001347">
    <property type="entry name" value="SIS_dom"/>
</dbReference>
<keyword evidence="4" id="KW-0677">Repeat</keyword>